<accession>A0ABT6R549</accession>
<gene>
    <name evidence="10" type="ORF">QK289_13775</name>
</gene>
<evidence type="ECO:0000256" key="1">
    <source>
        <dbReference type="ARBA" id="ARBA00004651"/>
    </source>
</evidence>
<dbReference type="Pfam" id="PF00005">
    <property type="entry name" value="ABC_tran"/>
    <property type="match status" value="1"/>
</dbReference>
<keyword evidence="6 7" id="KW-0472">Membrane</keyword>
<organism evidence="10 11">
    <name type="scientific">Exiguobacterium antarcticum</name>
    <dbReference type="NCBI Taxonomy" id="132920"/>
    <lineage>
        <taxon>Bacteria</taxon>
        <taxon>Bacillati</taxon>
        <taxon>Bacillota</taxon>
        <taxon>Bacilli</taxon>
        <taxon>Bacillales</taxon>
        <taxon>Bacillales Family XII. Incertae Sedis</taxon>
        <taxon>Exiguobacterium</taxon>
    </lineage>
</organism>
<evidence type="ECO:0000313" key="10">
    <source>
        <dbReference type="EMBL" id="MDI3236079.1"/>
    </source>
</evidence>
<dbReference type="SMART" id="SM00382">
    <property type="entry name" value="AAA"/>
    <property type="match status" value="1"/>
</dbReference>
<dbReference type="InterPro" id="IPR027417">
    <property type="entry name" value="P-loop_NTPase"/>
</dbReference>
<dbReference type="Proteomes" id="UP001243286">
    <property type="component" value="Unassembled WGS sequence"/>
</dbReference>
<keyword evidence="5 7" id="KW-1133">Transmembrane helix</keyword>
<dbReference type="InterPro" id="IPR003593">
    <property type="entry name" value="AAA+_ATPase"/>
</dbReference>
<dbReference type="CDD" id="cd03254">
    <property type="entry name" value="ABCC_Glucan_exporter_like"/>
    <property type="match status" value="1"/>
</dbReference>
<feature type="domain" description="ABC transporter" evidence="8">
    <location>
        <begin position="345"/>
        <end position="579"/>
    </location>
</feature>
<sequence length="588" mass="66636">MNHDINEKAVLKRLLGFVKPFKKQVLVAFLLLLITTGAKLGGPYLVKIFIDDYVTVGNYPVQEVALLFGVYLLLHTTGIVVDYLQAFEFQKIALQVIQRLRIDVFRHVMHLRLGYFDRTPAGVLVSRITNDTEAIKELYIGVLSTFVQSGVQLVGTYAFLYLLEPRLATIALVLLPLFYFIIWIYRRYSTRYYAEVRDLLSKINGQLNESINGMAIIQQFRQEKRLMAEFEETNVAHQDGRYKNLKLDSWLLRPIIELLLALTIATLVTYFGVLSFSQTVQVGVVYAFISYMERIFQPVQQIMQRLSEFQQAVVSADRVFKVLDTDEPEPSKSIAGDAEVSDGHIVFENVRFSYDGEKEVLKGISFEAKKGQTVALVGQTGSGKSSIINILMRFYSYQSGRILIDGQPLEQLPEDELRRHIGLVLQDSFLFTGSVADNIRLFDPSIPFKKVEEAARFVQADGFINQLDEQYDSPVAERGATFSAGERQLVSFARTMARDPKVLILDEATSSIDTETEEKVQVALKRMREGRTTIAIAHRLSTIQDADLILVLHQGEVVEQGNHQTLIEKDGLYKKMYELQSGHVTSVS</sequence>
<dbReference type="PROSITE" id="PS00211">
    <property type="entry name" value="ABC_TRANSPORTER_1"/>
    <property type="match status" value="1"/>
</dbReference>
<evidence type="ECO:0000256" key="7">
    <source>
        <dbReference type="SAM" id="Phobius"/>
    </source>
</evidence>
<dbReference type="PANTHER" id="PTHR43394">
    <property type="entry name" value="ATP-DEPENDENT PERMEASE MDL1, MITOCHONDRIAL"/>
    <property type="match status" value="1"/>
</dbReference>
<feature type="domain" description="ABC transmembrane type-1" evidence="9">
    <location>
        <begin position="26"/>
        <end position="311"/>
    </location>
</feature>
<comment type="subcellular location">
    <subcellularLocation>
        <location evidence="1">Cell membrane</location>
        <topology evidence="1">Multi-pass membrane protein</topology>
    </subcellularLocation>
</comment>
<keyword evidence="3" id="KW-0547">Nucleotide-binding</keyword>
<evidence type="ECO:0000259" key="9">
    <source>
        <dbReference type="PROSITE" id="PS50929"/>
    </source>
</evidence>
<evidence type="ECO:0000256" key="4">
    <source>
        <dbReference type="ARBA" id="ARBA00022840"/>
    </source>
</evidence>
<evidence type="ECO:0000256" key="3">
    <source>
        <dbReference type="ARBA" id="ARBA00022741"/>
    </source>
</evidence>
<dbReference type="InterPro" id="IPR039421">
    <property type="entry name" value="Type_1_exporter"/>
</dbReference>
<proteinExistence type="predicted"/>
<keyword evidence="11" id="KW-1185">Reference proteome</keyword>
<evidence type="ECO:0000313" key="11">
    <source>
        <dbReference type="Proteomes" id="UP001243286"/>
    </source>
</evidence>
<dbReference type="GO" id="GO:0005524">
    <property type="term" value="F:ATP binding"/>
    <property type="evidence" value="ECO:0007669"/>
    <property type="project" value="UniProtKB-KW"/>
</dbReference>
<dbReference type="Gene3D" id="3.40.50.300">
    <property type="entry name" value="P-loop containing nucleotide triphosphate hydrolases"/>
    <property type="match status" value="1"/>
</dbReference>
<dbReference type="RefSeq" id="WP_026831161.1">
    <property type="nucleotide sequence ID" value="NZ_JANJYY010000042.1"/>
</dbReference>
<dbReference type="InterPro" id="IPR003439">
    <property type="entry name" value="ABC_transporter-like_ATP-bd"/>
</dbReference>
<keyword evidence="2 7" id="KW-0812">Transmembrane</keyword>
<evidence type="ECO:0000259" key="8">
    <source>
        <dbReference type="PROSITE" id="PS50893"/>
    </source>
</evidence>
<evidence type="ECO:0000256" key="6">
    <source>
        <dbReference type="ARBA" id="ARBA00023136"/>
    </source>
</evidence>
<dbReference type="CDD" id="cd18544">
    <property type="entry name" value="ABC_6TM_TmrA_like"/>
    <property type="match status" value="1"/>
</dbReference>
<dbReference type="EMBL" id="JASBQV010000028">
    <property type="protein sequence ID" value="MDI3236079.1"/>
    <property type="molecule type" value="Genomic_DNA"/>
</dbReference>
<feature type="transmembrane region" description="Helical" evidence="7">
    <location>
        <begin position="167"/>
        <end position="185"/>
    </location>
</feature>
<dbReference type="SUPFAM" id="SSF52540">
    <property type="entry name" value="P-loop containing nucleoside triphosphate hydrolases"/>
    <property type="match status" value="1"/>
</dbReference>
<evidence type="ECO:0000256" key="2">
    <source>
        <dbReference type="ARBA" id="ARBA00022692"/>
    </source>
</evidence>
<dbReference type="InterPro" id="IPR036640">
    <property type="entry name" value="ABC1_TM_sf"/>
</dbReference>
<name>A0ABT6R549_9BACL</name>
<dbReference type="PANTHER" id="PTHR43394:SF1">
    <property type="entry name" value="ATP-BINDING CASSETTE SUB-FAMILY B MEMBER 10, MITOCHONDRIAL"/>
    <property type="match status" value="1"/>
</dbReference>
<dbReference type="SUPFAM" id="SSF90123">
    <property type="entry name" value="ABC transporter transmembrane region"/>
    <property type="match status" value="1"/>
</dbReference>
<dbReference type="InterPro" id="IPR011527">
    <property type="entry name" value="ABC1_TM_dom"/>
</dbReference>
<dbReference type="PROSITE" id="PS50893">
    <property type="entry name" value="ABC_TRANSPORTER_2"/>
    <property type="match status" value="1"/>
</dbReference>
<dbReference type="InterPro" id="IPR017871">
    <property type="entry name" value="ABC_transporter-like_CS"/>
</dbReference>
<comment type="caution">
    <text evidence="10">The sequence shown here is derived from an EMBL/GenBank/DDBJ whole genome shotgun (WGS) entry which is preliminary data.</text>
</comment>
<reference evidence="10 11" key="1">
    <citation type="submission" date="2023-04" db="EMBL/GenBank/DDBJ databases">
        <title>Antarctic isolates genomes.</title>
        <authorList>
            <person name="Dimov S.G."/>
        </authorList>
    </citation>
    <scope>NUCLEOTIDE SEQUENCE [LARGE SCALE GENOMIC DNA]</scope>
    <source>
        <strain evidence="10 11">AL19</strain>
    </source>
</reference>
<feature type="transmembrane region" description="Helical" evidence="7">
    <location>
        <begin position="64"/>
        <end position="84"/>
    </location>
</feature>
<dbReference type="PROSITE" id="PS50929">
    <property type="entry name" value="ABC_TM1F"/>
    <property type="match status" value="1"/>
</dbReference>
<feature type="transmembrane region" description="Helical" evidence="7">
    <location>
        <begin position="250"/>
        <end position="273"/>
    </location>
</feature>
<dbReference type="Pfam" id="PF00664">
    <property type="entry name" value="ABC_membrane"/>
    <property type="match status" value="1"/>
</dbReference>
<feature type="transmembrane region" description="Helical" evidence="7">
    <location>
        <begin position="138"/>
        <end position="161"/>
    </location>
</feature>
<protein>
    <submittedName>
        <fullName evidence="10">ABC transporter ATP-binding protein</fullName>
    </submittedName>
</protein>
<dbReference type="Gene3D" id="1.20.1560.10">
    <property type="entry name" value="ABC transporter type 1, transmembrane domain"/>
    <property type="match status" value="1"/>
</dbReference>
<keyword evidence="4 10" id="KW-0067">ATP-binding</keyword>
<evidence type="ECO:0000256" key="5">
    <source>
        <dbReference type="ARBA" id="ARBA00022989"/>
    </source>
</evidence>